<reference evidence="3 4" key="1">
    <citation type="submission" date="2024-04" db="EMBL/GenBank/DDBJ databases">
        <title>Human intestinal bacterial collection.</title>
        <authorList>
            <person name="Pauvert C."/>
            <person name="Hitch T.C.A."/>
            <person name="Clavel T."/>
        </authorList>
    </citation>
    <scope>NUCLEOTIDE SEQUENCE [LARGE SCALE GENOMIC DNA]</scope>
    <source>
        <strain evidence="3 4">CLA-SR-H026</strain>
    </source>
</reference>
<keyword evidence="4" id="KW-1185">Reference proteome</keyword>
<organism evidence="3 4">
    <name type="scientific">Aedoeadaptatus acetigenes</name>
    <dbReference type="NCBI Taxonomy" id="2981723"/>
    <lineage>
        <taxon>Bacteria</taxon>
        <taxon>Bacillati</taxon>
        <taxon>Bacillota</taxon>
        <taxon>Tissierellia</taxon>
        <taxon>Tissierellales</taxon>
        <taxon>Peptoniphilaceae</taxon>
        <taxon>Aedoeadaptatus</taxon>
    </lineage>
</organism>
<evidence type="ECO:0000313" key="3">
    <source>
        <dbReference type="EMBL" id="MEQ3353184.1"/>
    </source>
</evidence>
<protein>
    <submittedName>
        <fullName evidence="3">HlyD family efflux transporter periplasmic adaptor subunit</fullName>
    </submittedName>
</protein>
<accession>A0ABV1J4S7</accession>
<comment type="caution">
    <text evidence="3">The sequence shown here is derived from an EMBL/GenBank/DDBJ whole genome shotgun (WGS) entry which is preliminary data.</text>
</comment>
<evidence type="ECO:0000259" key="2">
    <source>
        <dbReference type="Pfam" id="PF26011"/>
    </source>
</evidence>
<name>A0ABV1J4S7_9FIRM</name>
<dbReference type="Proteomes" id="UP001481872">
    <property type="component" value="Unassembled WGS sequence"/>
</dbReference>
<dbReference type="EMBL" id="JBBNPS010000004">
    <property type="protein sequence ID" value="MEQ3353184.1"/>
    <property type="molecule type" value="Genomic_DNA"/>
</dbReference>
<gene>
    <name evidence="3" type="ORF">AAA081_02555</name>
</gene>
<sequence length="430" mass="48818">MTQSSNVRKKIRRRQNRKKKRRRLLLVLLLLLILAGGGYSVYYRLVCAPKTEQPQEVCFRDVVRGDGYLLFDEETIFTKASGTAVYNVREGKKVPKGFRVADINVMNDNSKVKDQLIRIQAAIDFKNDRTSEKSKDRINEEDENVIRNIQRFIRDEDYEKLISSINTLDLSTKHTVNVSELNELLKLSIPELEEKKDRLTRRIASTSADYVAPSSGIVSYTFDDFKKELSLENDDDTFTAAYLSGVSIEPLTRGENQVKEGRAFFRTISDTAYKIALPVEDARLVKDEMGKMVTVRIGKVVTEASVESVVGDDQSPVVILSLQDKLQEVYRPRKQKTTIIKSESPALKIPTTAIVKGKHGEKGVYVDAVRRFVTFVPVEVLSIRDKAAYISMGDDKGMIKNKKGKEVTTLRPTNEVIVEPKKVRKDKIVY</sequence>
<dbReference type="Pfam" id="PF26011">
    <property type="entry name" value="Beta-barrel_RND_rel"/>
    <property type="match status" value="1"/>
</dbReference>
<evidence type="ECO:0000256" key="1">
    <source>
        <dbReference type="SAM" id="Coils"/>
    </source>
</evidence>
<keyword evidence="1" id="KW-0175">Coiled coil</keyword>
<feature type="coiled-coil region" evidence="1">
    <location>
        <begin position="182"/>
        <end position="209"/>
    </location>
</feature>
<dbReference type="RefSeq" id="WP_349053573.1">
    <property type="nucleotide sequence ID" value="NZ_JBBNPS010000004.1"/>
</dbReference>
<dbReference type="InterPro" id="IPR058729">
    <property type="entry name" value="Beta-barrel_RND-rel"/>
</dbReference>
<feature type="domain" description="RND related beta-barrel" evidence="2">
    <location>
        <begin position="275"/>
        <end position="342"/>
    </location>
</feature>
<proteinExistence type="predicted"/>
<evidence type="ECO:0000313" key="4">
    <source>
        <dbReference type="Proteomes" id="UP001481872"/>
    </source>
</evidence>